<proteinExistence type="predicted"/>
<organism evidence="1 2">
    <name type="scientific">Taklimakanibacter albus</name>
    <dbReference type="NCBI Taxonomy" id="2800327"/>
    <lineage>
        <taxon>Bacteria</taxon>
        <taxon>Pseudomonadati</taxon>
        <taxon>Pseudomonadota</taxon>
        <taxon>Alphaproteobacteria</taxon>
        <taxon>Hyphomicrobiales</taxon>
        <taxon>Aestuariivirgaceae</taxon>
        <taxon>Taklimakanibacter</taxon>
    </lineage>
</organism>
<dbReference type="EMBL" id="JAENHL010000007">
    <property type="protein sequence ID" value="MBK1867164.1"/>
    <property type="molecule type" value="Genomic_DNA"/>
</dbReference>
<protein>
    <submittedName>
        <fullName evidence="1">ABC transporter substrate-binding protein</fullName>
    </submittedName>
</protein>
<name>A0ACC5R3F0_9HYPH</name>
<accession>A0ACC5R3F0</accession>
<gene>
    <name evidence="1" type="ORF">JHL16_12480</name>
</gene>
<reference evidence="1" key="1">
    <citation type="submission" date="2021-01" db="EMBL/GenBank/DDBJ databases">
        <authorList>
            <person name="Sun Q."/>
        </authorList>
    </citation>
    <scope>NUCLEOTIDE SEQUENCE</scope>
    <source>
        <strain evidence="1">YIM B02566</strain>
    </source>
</reference>
<dbReference type="Proteomes" id="UP000616151">
    <property type="component" value="Unassembled WGS sequence"/>
</dbReference>
<evidence type="ECO:0000313" key="2">
    <source>
        <dbReference type="Proteomes" id="UP000616151"/>
    </source>
</evidence>
<evidence type="ECO:0000313" key="1">
    <source>
        <dbReference type="EMBL" id="MBK1867164.1"/>
    </source>
</evidence>
<sequence>MTSIIQDSLAIVAEKVRTGQMSRRRFMHVLAALGAAGALPSWREANAQTKEIIFSMWGGDAEEVYRKAWGAPYEEKAGVAIQFDGSGPTRGKIRAMVESKNVTWDVCDSGLGTQSSLGPEGLLEPIDYTIVDKNKIVPGLAYQWGATGYIYSSVLTWDSKAFGGEEPKTWADFWDVKRFPGKRVVWKYMVGVLEAALIADGVEPSKVYPIDMDRALNKIKELKEHLVLWDNGASSQQVFRDGEVTMGQIWHTRSTMLADESQGRFKYTFNQGIVQPGVWVVPKGNPAGKAVFEFLASMQEPEKQLILLKELSQGPANPETAKLAPQLASKNPGSPENLAIQVFQNEEWYAKNHQEAEKRFLDVVSS</sequence>
<comment type="caution">
    <text evidence="1">The sequence shown here is derived from an EMBL/GenBank/DDBJ whole genome shotgun (WGS) entry which is preliminary data.</text>
</comment>
<keyword evidence="2" id="KW-1185">Reference proteome</keyword>